<gene>
    <name evidence="4" type="ORF">C922_03627</name>
</gene>
<dbReference type="RefSeq" id="XP_008817441.1">
    <property type="nucleotide sequence ID" value="XM_008819219.1"/>
</dbReference>
<evidence type="ECO:0000313" key="5">
    <source>
        <dbReference type="Proteomes" id="UP000030640"/>
    </source>
</evidence>
<reference evidence="4 5" key="1">
    <citation type="submission" date="2013-02" db="EMBL/GenBank/DDBJ databases">
        <title>The Genome Sequence of Plasmodium inui San Antonio 1.</title>
        <authorList>
            <consortium name="The Broad Institute Genome Sequencing Platform"/>
            <consortium name="The Broad Institute Genome Sequencing Center for Infectious Disease"/>
            <person name="Neafsey D."/>
            <person name="Cheeseman I."/>
            <person name="Volkman S."/>
            <person name="Adams J."/>
            <person name="Walker B."/>
            <person name="Young S.K."/>
            <person name="Zeng Q."/>
            <person name="Gargeya S."/>
            <person name="Fitzgerald M."/>
            <person name="Haas B."/>
            <person name="Abouelleil A."/>
            <person name="Alvarado L."/>
            <person name="Arachchi H.M."/>
            <person name="Berlin A.M."/>
            <person name="Chapman S.B."/>
            <person name="Dewar J."/>
            <person name="Goldberg J."/>
            <person name="Griggs A."/>
            <person name="Gujja S."/>
            <person name="Hansen M."/>
            <person name="Howarth C."/>
            <person name="Imamovic A."/>
            <person name="Larimer J."/>
            <person name="McCowan C."/>
            <person name="Murphy C."/>
            <person name="Neiman D."/>
            <person name="Pearson M."/>
            <person name="Priest M."/>
            <person name="Roberts A."/>
            <person name="Saif S."/>
            <person name="Shea T."/>
            <person name="Sisk P."/>
            <person name="Sykes S."/>
            <person name="Wortman J."/>
            <person name="Nusbaum C."/>
            <person name="Birren B."/>
        </authorList>
    </citation>
    <scope>NUCLEOTIDE SEQUENCE [LARGE SCALE GENOMIC DNA]</scope>
    <source>
        <strain evidence="4 5">San Antonio 1</strain>
    </source>
</reference>
<dbReference type="SUPFAM" id="SSF48445">
    <property type="entry name" value="14-3-3 protein"/>
    <property type="match status" value="1"/>
</dbReference>
<dbReference type="InterPro" id="IPR036815">
    <property type="entry name" value="14-3-3_dom_sf"/>
</dbReference>
<dbReference type="Proteomes" id="UP000030640">
    <property type="component" value="Unassembled WGS sequence"/>
</dbReference>
<dbReference type="Pfam" id="PF00244">
    <property type="entry name" value="14-3-3"/>
    <property type="match status" value="1"/>
</dbReference>
<dbReference type="VEuPathDB" id="PlasmoDB:C922_03627"/>
<evidence type="ECO:0000313" key="4">
    <source>
        <dbReference type="EMBL" id="EUD65903.1"/>
    </source>
</evidence>
<feature type="region of interest" description="Disordered" evidence="2">
    <location>
        <begin position="1"/>
        <end position="140"/>
    </location>
</feature>
<feature type="compositionally biased region" description="Basic and acidic residues" evidence="2">
    <location>
        <begin position="63"/>
        <end position="80"/>
    </location>
</feature>
<dbReference type="GeneID" id="20038901"/>
<proteinExistence type="inferred from homology"/>
<feature type="compositionally biased region" description="Basic residues" evidence="2">
    <location>
        <begin position="103"/>
        <end position="117"/>
    </location>
</feature>
<organism evidence="4 5">
    <name type="scientific">Plasmodium inui San Antonio 1</name>
    <dbReference type="NCBI Taxonomy" id="1237626"/>
    <lineage>
        <taxon>Eukaryota</taxon>
        <taxon>Sar</taxon>
        <taxon>Alveolata</taxon>
        <taxon>Apicomplexa</taxon>
        <taxon>Aconoidasida</taxon>
        <taxon>Haemosporida</taxon>
        <taxon>Plasmodiidae</taxon>
        <taxon>Plasmodium</taxon>
        <taxon>Plasmodium (Plasmodium)</taxon>
    </lineage>
</organism>
<comment type="similarity">
    <text evidence="1">Belongs to the 14-3-3 family.</text>
</comment>
<name>W7A3I7_9APIC</name>
<evidence type="ECO:0000256" key="1">
    <source>
        <dbReference type="ARBA" id="ARBA00006141"/>
    </source>
</evidence>
<evidence type="ECO:0000259" key="3">
    <source>
        <dbReference type="Pfam" id="PF00244"/>
    </source>
</evidence>
<keyword evidence="5" id="KW-1185">Reference proteome</keyword>
<sequence>MKAAERNTHVSNRRPPLLVAKRKGATTANEKGAIPTAHARQSRQKEPIEDERKDALKINIKRAAAEKITDMPVKQKDTPIMRHKGDRKKDKAVNGRTKDRGMHRTGSTHRSSSHRKNNAGVEKPNVRPSSPHLSSSHRRDNAGVEKLHVGHSSHHLVESQRSEESWTVTAGIAIVGETSSSRKKTTQGGKIKNLKRYKDFNKGKNMNDEKEGMKNIVTSCETRVSCQGNSKPPKLAPLTVEGPQGAPSPTMLSSQKIHSQKNHSQKIHSQKIPSQKISSQKIPSQKIYPHDDIHIMKVCIENQMNRKEKVQKMKNKILKMYSDLFVHHFRRSQKLIKSSGNADLNVFLNRESVHSFLRLSYKYGDYDYCVGFVMVLLLDRLTNAEVELTPGERDDLENAVRAYNYHTLLAYRGTFKAYHKFASNAGDDDASVKKTLQNGKRKTICSSIRAIIKDKFLLNCEAMINMVNCILSTINEEKEKIYYSKLNANQYKTISDITETGVKYKYEQLARETYKKAFELAQVHLVPTDVHFLQLASRYISFLYFNVGQEQLALEICTAVFDRTTDQLTNMQDEGEADRCLQILSRMRYNIKRWSRKLHGNSILFLDF</sequence>
<evidence type="ECO:0000256" key="2">
    <source>
        <dbReference type="SAM" id="MobiDB-lite"/>
    </source>
</evidence>
<dbReference type="Gene3D" id="1.20.190.20">
    <property type="entry name" value="14-3-3 domain"/>
    <property type="match status" value="1"/>
</dbReference>
<feature type="compositionally biased region" description="Basic and acidic residues" evidence="2">
    <location>
        <begin position="43"/>
        <end position="56"/>
    </location>
</feature>
<feature type="compositionally biased region" description="Basic and acidic residues" evidence="2">
    <location>
        <begin position="87"/>
        <end position="102"/>
    </location>
</feature>
<protein>
    <recommendedName>
        <fullName evidence="3">14-3-3 domain-containing protein</fullName>
    </recommendedName>
</protein>
<dbReference type="InterPro" id="IPR023410">
    <property type="entry name" value="14-3-3_domain"/>
</dbReference>
<accession>W7A3I7</accession>
<dbReference type="EMBL" id="KI965475">
    <property type="protein sequence ID" value="EUD65903.1"/>
    <property type="molecule type" value="Genomic_DNA"/>
</dbReference>
<dbReference type="AlphaFoldDB" id="W7A3I7"/>
<feature type="domain" description="14-3-3" evidence="3">
    <location>
        <begin position="378"/>
        <end position="595"/>
    </location>
</feature>
<dbReference type="OrthoDB" id="375811at2759"/>